<dbReference type="InterPro" id="IPR012726">
    <property type="entry name" value="ThiH"/>
</dbReference>
<gene>
    <name evidence="8" type="primary">thiH</name>
    <name evidence="8" type="ORF">DDZ16_06000</name>
</gene>
<evidence type="ECO:0000256" key="1">
    <source>
        <dbReference type="ARBA" id="ARBA00001966"/>
    </source>
</evidence>
<evidence type="ECO:0000256" key="3">
    <source>
        <dbReference type="ARBA" id="ARBA00022691"/>
    </source>
</evidence>
<dbReference type="Pfam" id="PF06968">
    <property type="entry name" value="BATS"/>
    <property type="match status" value="1"/>
</dbReference>
<accession>A0A2U2BBN9</accession>
<evidence type="ECO:0000256" key="5">
    <source>
        <dbReference type="ARBA" id="ARBA00023004"/>
    </source>
</evidence>
<feature type="domain" description="Radical SAM core" evidence="7">
    <location>
        <begin position="70"/>
        <end position="297"/>
    </location>
</feature>
<dbReference type="InterPro" id="IPR007197">
    <property type="entry name" value="rSAM"/>
</dbReference>
<dbReference type="OrthoDB" id="9801120at2"/>
<evidence type="ECO:0000259" key="7">
    <source>
        <dbReference type="PROSITE" id="PS51918"/>
    </source>
</evidence>
<comment type="cofactor">
    <cofactor evidence="1">
        <name>[4Fe-4S] cluster</name>
        <dbReference type="ChEBI" id="CHEBI:49883"/>
    </cofactor>
</comment>
<evidence type="ECO:0000256" key="4">
    <source>
        <dbReference type="ARBA" id="ARBA00022723"/>
    </source>
</evidence>
<dbReference type="Pfam" id="PF04055">
    <property type="entry name" value="Radical_SAM"/>
    <property type="match status" value="1"/>
</dbReference>
<keyword evidence="9" id="KW-1185">Reference proteome</keyword>
<dbReference type="NCBIfam" id="TIGR02351">
    <property type="entry name" value="thiH"/>
    <property type="match status" value="1"/>
</dbReference>
<dbReference type="InterPro" id="IPR034428">
    <property type="entry name" value="ThiH/NoCL/HydG-like"/>
</dbReference>
<dbReference type="SFLD" id="SFLDS00029">
    <property type="entry name" value="Radical_SAM"/>
    <property type="match status" value="1"/>
</dbReference>
<dbReference type="PANTHER" id="PTHR43583">
    <property type="entry name" value="2-IMINOACETATE SYNTHASE"/>
    <property type="match status" value="1"/>
</dbReference>
<dbReference type="GO" id="GO:0005506">
    <property type="term" value="F:iron ion binding"/>
    <property type="evidence" value="ECO:0007669"/>
    <property type="project" value="InterPro"/>
</dbReference>
<keyword evidence="3" id="KW-0949">S-adenosyl-L-methionine</keyword>
<evidence type="ECO:0000313" key="8">
    <source>
        <dbReference type="EMBL" id="PWE00479.1"/>
    </source>
</evidence>
<dbReference type="PANTHER" id="PTHR43583:SF1">
    <property type="entry name" value="2-IMINOACETATE SYNTHASE"/>
    <property type="match status" value="1"/>
</dbReference>
<evidence type="ECO:0000256" key="2">
    <source>
        <dbReference type="ARBA" id="ARBA00022485"/>
    </source>
</evidence>
<evidence type="ECO:0000313" key="9">
    <source>
        <dbReference type="Proteomes" id="UP000244956"/>
    </source>
</evidence>
<protein>
    <submittedName>
        <fullName evidence="8">2-iminoacetate synthase ThiH</fullName>
    </submittedName>
</protein>
<dbReference type="SUPFAM" id="SSF102114">
    <property type="entry name" value="Radical SAM enzymes"/>
    <property type="match status" value="1"/>
</dbReference>
<organism evidence="8 9">
    <name type="scientific">Marinilabilia rubra</name>
    <dbReference type="NCBI Taxonomy" id="2162893"/>
    <lineage>
        <taxon>Bacteria</taxon>
        <taxon>Pseudomonadati</taxon>
        <taxon>Bacteroidota</taxon>
        <taxon>Bacteroidia</taxon>
        <taxon>Marinilabiliales</taxon>
        <taxon>Marinilabiliaceae</taxon>
        <taxon>Marinilabilia</taxon>
    </lineage>
</organism>
<evidence type="ECO:0000256" key="6">
    <source>
        <dbReference type="ARBA" id="ARBA00023014"/>
    </source>
</evidence>
<dbReference type="SMART" id="SM00876">
    <property type="entry name" value="BATS"/>
    <property type="match status" value="1"/>
</dbReference>
<dbReference type="GO" id="GO:0009228">
    <property type="term" value="P:thiamine biosynthetic process"/>
    <property type="evidence" value="ECO:0007669"/>
    <property type="project" value="InterPro"/>
</dbReference>
<name>A0A2U2BBN9_9BACT</name>
<dbReference type="SFLD" id="SFLDG01081">
    <property type="entry name" value="cleavage_of_the_Ca-Cb_bond_in"/>
    <property type="match status" value="1"/>
</dbReference>
<dbReference type="PROSITE" id="PS51918">
    <property type="entry name" value="RADICAL_SAM"/>
    <property type="match status" value="1"/>
</dbReference>
<proteinExistence type="predicted"/>
<dbReference type="RefSeq" id="WP_109263518.1">
    <property type="nucleotide sequence ID" value="NZ_QEWP01000003.1"/>
</dbReference>
<dbReference type="Proteomes" id="UP000244956">
    <property type="component" value="Unassembled WGS sequence"/>
</dbReference>
<keyword evidence="6" id="KW-0411">Iron-sulfur</keyword>
<dbReference type="AlphaFoldDB" id="A0A2U2BBN9"/>
<dbReference type="InterPro" id="IPR058240">
    <property type="entry name" value="rSAM_sf"/>
</dbReference>
<keyword evidence="4" id="KW-0479">Metal-binding</keyword>
<dbReference type="EMBL" id="QEWP01000003">
    <property type="protein sequence ID" value="PWE00479.1"/>
    <property type="molecule type" value="Genomic_DNA"/>
</dbReference>
<dbReference type="Gene3D" id="3.20.20.70">
    <property type="entry name" value="Aldolase class I"/>
    <property type="match status" value="1"/>
</dbReference>
<dbReference type="CDD" id="cd01335">
    <property type="entry name" value="Radical_SAM"/>
    <property type="match status" value="1"/>
</dbReference>
<dbReference type="GO" id="GO:0003824">
    <property type="term" value="F:catalytic activity"/>
    <property type="evidence" value="ECO:0007669"/>
    <property type="project" value="InterPro"/>
</dbReference>
<reference evidence="8 9" key="1">
    <citation type="submission" date="2018-05" db="EMBL/GenBank/DDBJ databases">
        <title>Marinilabilia rubrum sp. nov., isolated from saltern sediment.</title>
        <authorList>
            <person name="Zhang R."/>
        </authorList>
    </citation>
    <scope>NUCLEOTIDE SEQUENCE [LARGE SCALE GENOMIC DNA]</scope>
    <source>
        <strain evidence="8 9">WTE16</strain>
    </source>
</reference>
<dbReference type="GO" id="GO:0051539">
    <property type="term" value="F:4 iron, 4 sulfur cluster binding"/>
    <property type="evidence" value="ECO:0007669"/>
    <property type="project" value="UniProtKB-KW"/>
</dbReference>
<comment type="caution">
    <text evidence="8">The sequence shown here is derived from an EMBL/GenBank/DDBJ whole genome shotgun (WGS) entry which is preliminary data.</text>
</comment>
<keyword evidence="5" id="KW-0408">Iron</keyword>
<dbReference type="SFLD" id="SFLDG01060">
    <property type="entry name" value="BATS_domain_containing"/>
    <property type="match status" value="1"/>
</dbReference>
<sequence length="370" mass="43079">MSFYDEIKKYNWEEITTRIYKKTADDVKRALGKDKLTINDFQALISPAAKPYLELMAQKSMQLTQKRFGKTIQFYVPMYVSNACTNSCVYCGFNLNNQFDKTILTKQQVLAEARKLREEGFEHLLLVSGESSKDCGVEYFEEMMAALSDKFSLISIEIQPLKTEEYKRLTKHGLNTVYVYQETYNESNYRKYHPAGKKSNYQYRLETPDRLGEAGVHKVGLGCLIGLEDWRVDSFFTALHLQYLENKYWRTKYSISFPRLRPHLGTFEPNYKTSHRDLLQIICAYRLFNEHVELSLSTREEPKFRDNMLKLGVTAYSAGSKTNPGGYSGNEETTEQFSVHDDRSPAEIASVIKEQGYEVVWKDWDSYMQK</sequence>
<dbReference type="InterPro" id="IPR010722">
    <property type="entry name" value="BATS_dom"/>
</dbReference>
<dbReference type="InterPro" id="IPR013785">
    <property type="entry name" value="Aldolase_TIM"/>
</dbReference>
<keyword evidence="2" id="KW-0004">4Fe-4S</keyword>